<evidence type="ECO:0008006" key="3">
    <source>
        <dbReference type="Google" id="ProtNLM"/>
    </source>
</evidence>
<comment type="caution">
    <text evidence="1">The sequence shown here is derived from an EMBL/GenBank/DDBJ whole genome shotgun (WGS) entry which is preliminary data.</text>
</comment>
<dbReference type="Proteomes" id="UP001597414">
    <property type="component" value="Unassembled WGS sequence"/>
</dbReference>
<sequence>MKIWIMIFFCLLMIGCGWDGKGIPERNTASQAFVPKENYTPDTSTSPVAYPKKGLDKEIPLSSEKIKELLPEKIALYSRTKLIMGDTESLGYSGLIATYQYFPGAEKSISVEIIDGAGTAGAVMVHAAEERLKLDFEEKKANGYIRIFQRENLRVKEKEDTFDSYSEVEFVYQNRFHYLFRAYKTPIHELWEFIVQTGFLTS</sequence>
<proteinExistence type="predicted"/>
<reference evidence="2" key="1">
    <citation type="journal article" date="2019" name="Int. J. Syst. Evol. Microbiol.">
        <title>The Global Catalogue of Microorganisms (GCM) 10K type strain sequencing project: providing services to taxonomists for standard genome sequencing and annotation.</title>
        <authorList>
            <consortium name="The Broad Institute Genomics Platform"/>
            <consortium name="The Broad Institute Genome Sequencing Center for Infectious Disease"/>
            <person name="Wu L."/>
            <person name="Ma J."/>
        </authorList>
    </citation>
    <scope>NUCLEOTIDE SEQUENCE [LARGE SCALE GENOMIC DNA]</scope>
    <source>
        <strain evidence="2">KCTC 19812</strain>
    </source>
</reference>
<evidence type="ECO:0000313" key="2">
    <source>
        <dbReference type="Proteomes" id="UP001597414"/>
    </source>
</evidence>
<dbReference type="PROSITE" id="PS51257">
    <property type="entry name" value="PROKAR_LIPOPROTEIN"/>
    <property type="match status" value="1"/>
</dbReference>
<dbReference type="EMBL" id="JBHUIV010000020">
    <property type="protein sequence ID" value="MFD2203151.1"/>
    <property type="molecule type" value="Genomic_DNA"/>
</dbReference>
<organism evidence="1 2">
    <name type="scientific">Shivajiella indica</name>
    <dbReference type="NCBI Taxonomy" id="872115"/>
    <lineage>
        <taxon>Bacteria</taxon>
        <taxon>Pseudomonadati</taxon>
        <taxon>Bacteroidota</taxon>
        <taxon>Cytophagia</taxon>
        <taxon>Cytophagales</taxon>
        <taxon>Cyclobacteriaceae</taxon>
        <taxon>Shivajiella</taxon>
    </lineage>
</organism>
<gene>
    <name evidence="1" type="ORF">ACFSKV_16355</name>
</gene>
<accession>A0ABW5BD82</accession>
<dbReference type="RefSeq" id="WP_380805101.1">
    <property type="nucleotide sequence ID" value="NZ_JBHUIV010000020.1"/>
</dbReference>
<evidence type="ECO:0000313" key="1">
    <source>
        <dbReference type="EMBL" id="MFD2203151.1"/>
    </source>
</evidence>
<protein>
    <recommendedName>
        <fullName evidence="3">Lipoprotein</fullName>
    </recommendedName>
</protein>
<keyword evidence="2" id="KW-1185">Reference proteome</keyword>
<name>A0ABW5BD82_9BACT</name>